<dbReference type="PROSITE" id="PS00463">
    <property type="entry name" value="ZN2_CY6_FUNGAL_1"/>
    <property type="match status" value="1"/>
</dbReference>
<dbReference type="RefSeq" id="XP_070886071.1">
    <property type="nucleotide sequence ID" value="XM_071024353.1"/>
</dbReference>
<comment type="subcellular location">
    <subcellularLocation>
        <location evidence="1">Nucleus</location>
    </subcellularLocation>
</comment>
<name>A0ABR4LRS0_9EURO</name>
<keyword evidence="3" id="KW-0238">DNA-binding</keyword>
<evidence type="ECO:0000256" key="1">
    <source>
        <dbReference type="ARBA" id="ARBA00004123"/>
    </source>
</evidence>
<keyword evidence="4" id="KW-0804">Transcription</keyword>
<protein>
    <recommendedName>
        <fullName evidence="6">Zn(2)-C6 fungal-type domain-containing protein</fullName>
    </recommendedName>
</protein>
<keyword evidence="2" id="KW-0805">Transcription regulation</keyword>
<evidence type="ECO:0000256" key="3">
    <source>
        <dbReference type="ARBA" id="ARBA00023125"/>
    </source>
</evidence>
<evidence type="ECO:0000256" key="2">
    <source>
        <dbReference type="ARBA" id="ARBA00023015"/>
    </source>
</evidence>
<dbReference type="Gene3D" id="4.10.240.10">
    <property type="entry name" value="Zn(2)-C6 fungal-type DNA-binding domain"/>
    <property type="match status" value="1"/>
</dbReference>
<dbReference type="EMBL" id="JBFXLQ010000021">
    <property type="protein sequence ID" value="KAL2867092.1"/>
    <property type="molecule type" value="Genomic_DNA"/>
</dbReference>
<dbReference type="PANTHER" id="PTHR37534:SF44">
    <property type="entry name" value="ZN(II)2CYS6 TRANSCRIPTION FACTOR (EUROFUNG)"/>
    <property type="match status" value="1"/>
</dbReference>
<proteinExistence type="predicted"/>
<dbReference type="SUPFAM" id="SSF57701">
    <property type="entry name" value="Zn2/Cys6 DNA-binding domain"/>
    <property type="match status" value="1"/>
</dbReference>
<reference evidence="7 8" key="1">
    <citation type="submission" date="2024-07" db="EMBL/GenBank/DDBJ databases">
        <title>Section-level genome sequencing and comparative genomics of Aspergillus sections Usti and Cavernicolus.</title>
        <authorList>
            <consortium name="Lawrence Berkeley National Laboratory"/>
            <person name="Nybo J.L."/>
            <person name="Vesth T.C."/>
            <person name="Theobald S."/>
            <person name="Frisvad J.C."/>
            <person name="Larsen T.O."/>
            <person name="Kjaerboelling I."/>
            <person name="Rothschild-Mancinelli K."/>
            <person name="Lyhne E.K."/>
            <person name="Kogle M.E."/>
            <person name="Barry K."/>
            <person name="Clum A."/>
            <person name="Na H."/>
            <person name="Ledsgaard L."/>
            <person name="Lin J."/>
            <person name="Lipzen A."/>
            <person name="Kuo A."/>
            <person name="Riley R."/>
            <person name="Mondo S."/>
            <person name="Labutti K."/>
            <person name="Haridas S."/>
            <person name="Pangalinan J."/>
            <person name="Salamov A.A."/>
            <person name="Simmons B.A."/>
            <person name="Magnuson J.K."/>
            <person name="Chen J."/>
            <person name="Drula E."/>
            <person name="Henrissat B."/>
            <person name="Wiebenga A."/>
            <person name="Lubbers R.J."/>
            <person name="Gomes A.C."/>
            <person name="Macurrencykelacurrency M.R."/>
            <person name="Stajich J."/>
            <person name="Grigoriev I.V."/>
            <person name="Mortensen U.H."/>
            <person name="De Vries R.P."/>
            <person name="Baker S.E."/>
            <person name="Andersen M.R."/>
        </authorList>
    </citation>
    <scope>NUCLEOTIDE SEQUENCE [LARGE SCALE GENOMIC DNA]</scope>
    <source>
        <strain evidence="7 8">CBS 449.75</strain>
    </source>
</reference>
<sequence>MKPQRSHKSCWTCKSRRRKCDRAHPTCRSCDQRGIVCEGYEVRLRWGSGIASRGAFTGAEKPVRESVVPKEKGRRRDRERCQRVLSGQLDGPSGSTARIQGLGRDEDDESVFGEFFSTGIDILCAVNDSACLLRQQLPGLCQKSEALYRICLALQVLITPSRSDQFFEYFDTALKRFRLELDQNAAELADGTFTAGLLLCTIGVMHGTPWTMHLQGLYNVLLVNGLAPTHQQPTPYQAHLLEVMGVMDLPTFTIGRQRPHFGIWRHYCRNRGEPDAVEIVSGLPKSLLDLLSCIDEEVTEEDFWDWPGMRGTLVQYQLWEAYRLAGALTVRFRYLLLPARVSSQYATRREQLQKLSPPTEVVVSRIVSHIDAICRASIGTEGQNSLVLNSVQYPVLIAGLQSEVINGDAELKSVIKTCLSMNVRRKESNRLLYAILEEWWRCEEPRSVHELAESRGAELGLF</sequence>
<evidence type="ECO:0000313" key="7">
    <source>
        <dbReference type="EMBL" id="KAL2867092.1"/>
    </source>
</evidence>
<dbReference type="Pfam" id="PF11951">
    <property type="entry name" value="Fungal_trans_2"/>
    <property type="match status" value="1"/>
</dbReference>
<dbReference type="Proteomes" id="UP001610432">
    <property type="component" value="Unassembled WGS sequence"/>
</dbReference>
<evidence type="ECO:0000256" key="4">
    <source>
        <dbReference type="ARBA" id="ARBA00023163"/>
    </source>
</evidence>
<comment type="caution">
    <text evidence="7">The sequence shown here is derived from an EMBL/GenBank/DDBJ whole genome shotgun (WGS) entry which is preliminary data.</text>
</comment>
<organism evidence="7 8">
    <name type="scientific">Aspergillus lucknowensis</name>
    <dbReference type="NCBI Taxonomy" id="176173"/>
    <lineage>
        <taxon>Eukaryota</taxon>
        <taxon>Fungi</taxon>
        <taxon>Dikarya</taxon>
        <taxon>Ascomycota</taxon>
        <taxon>Pezizomycotina</taxon>
        <taxon>Eurotiomycetes</taxon>
        <taxon>Eurotiomycetidae</taxon>
        <taxon>Eurotiales</taxon>
        <taxon>Aspergillaceae</taxon>
        <taxon>Aspergillus</taxon>
        <taxon>Aspergillus subgen. Nidulantes</taxon>
    </lineage>
</organism>
<dbReference type="PROSITE" id="PS50048">
    <property type="entry name" value="ZN2_CY6_FUNGAL_2"/>
    <property type="match status" value="1"/>
</dbReference>
<evidence type="ECO:0000259" key="6">
    <source>
        <dbReference type="PROSITE" id="PS50048"/>
    </source>
</evidence>
<evidence type="ECO:0000313" key="8">
    <source>
        <dbReference type="Proteomes" id="UP001610432"/>
    </source>
</evidence>
<keyword evidence="5" id="KW-0539">Nucleus</keyword>
<dbReference type="Pfam" id="PF00172">
    <property type="entry name" value="Zn_clus"/>
    <property type="match status" value="1"/>
</dbReference>
<feature type="domain" description="Zn(2)-C6 fungal-type" evidence="6">
    <location>
        <begin position="9"/>
        <end position="37"/>
    </location>
</feature>
<gene>
    <name evidence="7" type="ORF">BJX67DRAFT_114192</name>
</gene>
<dbReference type="GeneID" id="98139425"/>
<keyword evidence="8" id="KW-1185">Reference proteome</keyword>
<dbReference type="InterPro" id="IPR021858">
    <property type="entry name" value="Fun_TF"/>
</dbReference>
<dbReference type="InterPro" id="IPR036864">
    <property type="entry name" value="Zn2-C6_fun-type_DNA-bd_sf"/>
</dbReference>
<dbReference type="PANTHER" id="PTHR37534">
    <property type="entry name" value="TRANSCRIPTIONAL ACTIVATOR PROTEIN UGA3"/>
    <property type="match status" value="1"/>
</dbReference>
<dbReference type="CDD" id="cd00067">
    <property type="entry name" value="GAL4"/>
    <property type="match status" value="1"/>
</dbReference>
<accession>A0ABR4LRS0</accession>
<evidence type="ECO:0000256" key="5">
    <source>
        <dbReference type="ARBA" id="ARBA00023242"/>
    </source>
</evidence>
<dbReference type="InterPro" id="IPR001138">
    <property type="entry name" value="Zn2Cys6_DnaBD"/>
</dbReference>
<dbReference type="SMART" id="SM00066">
    <property type="entry name" value="GAL4"/>
    <property type="match status" value="1"/>
</dbReference>